<dbReference type="PANTHER" id="PTHR13799:SF14">
    <property type="entry name" value="GTP CYCLOHYDROLASE 1 TYPE 2 HOMOLOG"/>
    <property type="match status" value="1"/>
</dbReference>
<evidence type="ECO:0000313" key="4">
    <source>
        <dbReference type="Proteomes" id="UP001202180"/>
    </source>
</evidence>
<comment type="similarity">
    <text evidence="1">Belongs to the GTP cyclohydrolase I type 2/NIF3 family.</text>
</comment>
<gene>
    <name evidence="3" type="ORF">M0L20_25140</name>
</gene>
<keyword evidence="2" id="KW-0479">Metal-binding</keyword>
<dbReference type="EMBL" id="JALPRF010000006">
    <property type="protein sequence ID" value="MCK8495182.1"/>
    <property type="molecule type" value="Genomic_DNA"/>
</dbReference>
<name>A0ABT0HSM8_9BACT</name>
<dbReference type="RefSeq" id="WP_248479885.1">
    <property type="nucleotide sequence ID" value="NZ_JALPRF010000006.1"/>
</dbReference>
<dbReference type="InterPro" id="IPR002678">
    <property type="entry name" value="DUF34/NIF3"/>
</dbReference>
<evidence type="ECO:0000256" key="1">
    <source>
        <dbReference type="ARBA" id="ARBA00006964"/>
    </source>
</evidence>
<reference evidence="3 4" key="1">
    <citation type="submission" date="2022-04" db="EMBL/GenBank/DDBJ databases">
        <title>Spirosoma sp. strain RP8 genome sequencing and assembly.</title>
        <authorList>
            <person name="Jung Y."/>
        </authorList>
    </citation>
    <scope>NUCLEOTIDE SEQUENCE [LARGE SCALE GENOMIC DNA]</scope>
    <source>
        <strain evidence="3 4">RP8</strain>
    </source>
</reference>
<dbReference type="InterPro" id="IPR036069">
    <property type="entry name" value="DUF34/NIF3_sf"/>
</dbReference>
<proteinExistence type="inferred from homology"/>
<organism evidence="3 4">
    <name type="scientific">Spirosoma liriopis</name>
    <dbReference type="NCBI Taxonomy" id="2937440"/>
    <lineage>
        <taxon>Bacteria</taxon>
        <taxon>Pseudomonadati</taxon>
        <taxon>Bacteroidota</taxon>
        <taxon>Cytophagia</taxon>
        <taxon>Cytophagales</taxon>
        <taxon>Cytophagaceae</taxon>
        <taxon>Spirosoma</taxon>
    </lineage>
</organism>
<dbReference type="Proteomes" id="UP001202180">
    <property type="component" value="Unassembled WGS sequence"/>
</dbReference>
<dbReference type="PANTHER" id="PTHR13799">
    <property type="entry name" value="NGG1 INTERACTING FACTOR 3"/>
    <property type="match status" value="1"/>
</dbReference>
<keyword evidence="4" id="KW-1185">Reference proteome</keyword>
<evidence type="ECO:0000256" key="2">
    <source>
        <dbReference type="ARBA" id="ARBA00022723"/>
    </source>
</evidence>
<dbReference type="Pfam" id="PF01784">
    <property type="entry name" value="DUF34_NIF3"/>
    <property type="match status" value="1"/>
</dbReference>
<protein>
    <submittedName>
        <fullName evidence="3">Nif3-like dinuclear metal center hexameric protein</fullName>
    </submittedName>
</protein>
<sequence>MTNLSLSRRTFLMASLGLPAFRMLRPHSPQALTTGQLIDRIKTQVGIPWREQTVDRLIEGTPELPVKGIACTMMATLDVVQRAAAKNLNLIITHEPTYYSHQDRTESIEQDSLYQYKHNFIQQHGMAIFHFHDHWHGRKPDGIATGMIRELGWQKNVDPENHRLFTFPQTTLARFAQNMSNKLNIQTMRVIGDAQLPVKRVMASWGNVSLLQGISYVNQADVVVVGETHEWELVEYVQDAIAAGQKKALIILGHFLSEQAGMKYCAEWLKEFIPEVPVEFIAAKEPYWRADKPVK</sequence>
<evidence type="ECO:0000313" key="3">
    <source>
        <dbReference type="EMBL" id="MCK8495182.1"/>
    </source>
</evidence>
<dbReference type="SUPFAM" id="SSF102705">
    <property type="entry name" value="NIF3 (NGG1p interacting factor 3)-like"/>
    <property type="match status" value="1"/>
</dbReference>
<dbReference type="Gene3D" id="3.40.1390.30">
    <property type="entry name" value="NIF3 (NGG1p interacting factor 3)-like"/>
    <property type="match status" value="2"/>
</dbReference>
<accession>A0ABT0HSM8</accession>
<comment type="caution">
    <text evidence="3">The sequence shown here is derived from an EMBL/GenBank/DDBJ whole genome shotgun (WGS) entry which is preliminary data.</text>
</comment>